<dbReference type="CTD" id="9805665"/>
<keyword evidence="3" id="KW-0862">Zinc</keyword>
<name>A0A6A5H963_CAERE</name>
<feature type="domain" description="RING-type" evidence="6">
    <location>
        <begin position="124"/>
        <end position="167"/>
    </location>
</feature>
<dbReference type="Pfam" id="PF14634">
    <property type="entry name" value="zf-RING_5"/>
    <property type="match status" value="1"/>
</dbReference>
<evidence type="ECO:0000256" key="5">
    <source>
        <dbReference type="SAM" id="Phobius"/>
    </source>
</evidence>
<feature type="transmembrane region" description="Helical" evidence="5">
    <location>
        <begin position="20"/>
        <end position="38"/>
    </location>
</feature>
<dbReference type="InterPro" id="IPR017907">
    <property type="entry name" value="Znf_RING_CS"/>
</dbReference>
<keyword evidence="5" id="KW-1133">Transmembrane helix</keyword>
<dbReference type="PROSITE" id="PS00518">
    <property type="entry name" value="ZF_RING_1"/>
    <property type="match status" value="1"/>
</dbReference>
<evidence type="ECO:0000256" key="3">
    <source>
        <dbReference type="ARBA" id="ARBA00022833"/>
    </source>
</evidence>
<dbReference type="GO" id="GO:0008270">
    <property type="term" value="F:zinc ion binding"/>
    <property type="evidence" value="ECO:0007669"/>
    <property type="project" value="UniProtKB-KW"/>
</dbReference>
<dbReference type="InterPro" id="IPR013083">
    <property type="entry name" value="Znf_RING/FYVE/PHD"/>
</dbReference>
<keyword evidence="5" id="KW-0812">Transmembrane</keyword>
<dbReference type="RefSeq" id="XP_053587887.1">
    <property type="nucleotide sequence ID" value="XM_053728310.1"/>
</dbReference>
<accession>A0A6A5H963</accession>
<dbReference type="InterPro" id="IPR001841">
    <property type="entry name" value="Znf_RING"/>
</dbReference>
<protein>
    <recommendedName>
        <fullName evidence="6">RING-type domain-containing protein</fullName>
    </recommendedName>
</protein>
<gene>
    <name evidence="7" type="ORF">GCK72_011238</name>
</gene>
<dbReference type="SUPFAM" id="SSF57850">
    <property type="entry name" value="RING/U-box"/>
    <property type="match status" value="1"/>
</dbReference>
<reference evidence="7 8" key="1">
    <citation type="submission" date="2019-12" db="EMBL/GenBank/DDBJ databases">
        <title>Chromosome-level assembly of the Caenorhabditis remanei genome.</title>
        <authorList>
            <person name="Teterina A.A."/>
            <person name="Willis J.H."/>
            <person name="Phillips P.C."/>
        </authorList>
    </citation>
    <scope>NUCLEOTIDE SEQUENCE [LARGE SCALE GENOMIC DNA]</scope>
    <source>
        <strain evidence="7 8">PX506</strain>
        <tissue evidence="7">Whole organism</tissue>
    </source>
</reference>
<evidence type="ECO:0000256" key="1">
    <source>
        <dbReference type="ARBA" id="ARBA00022723"/>
    </source>
</evidence>
<evidence type="ECO:0000259" key="6">
    <source>
        <dbReference type="PROSITE" id="PS50089"/>
    </source>
</evidence>
<dbReference type="PANTHER" id="PTHR47156">
    <property type="entry name" value="PROTEIN CBG20824"/>
    <property type="match status" value="1"/>
</dbReference>
<organism evidence="7 8">
    <name type="scientific">Caenorhabditis remanei</name>
    <name type="common">Caenorhabditis vulgaris</name>
    <dbReference type="NCBI Taxonomy" id="31234"/>
    <lineage>
        <taxon>Eukaryota</taxon>
        <taxon>Metazoa</taxon>
        <taxon>Ecdysozoa</taxon>
        <taxon>Nematoda</taxon>
        <taxon>Chromadorea</taxon>
        <taxon>Rhabditida</taxon>
        <taxon>Rhabditina</taxon>
        <taxon>Rhabditomorpha</taxon>
        <taxon>Rhabditoidea</taxon>
        <taxon>Rhabditidae</taxon>
        <taxon>Peloderinae</taxon>
        <taxon>Caenorhabditis</taxon>
    </lineage>
</organism>
<dbReference type="GeneID" id="9805665"/>
<evidence type="ECO:0000256" key="2">
    <source>
        <dbReference type="ARBA" id="ARBA00022771"/>
    </source>
</evidence>
<keyword evidence="5" id="KW-0472">Membrane</keyword>
<comment type="caution">
    <text evidence="7">The sequence shown here is derived from an EMBL/GenBank/DDBJ whole genome shotgun (WGS) entry which is preliminary data.</text>
</comment>
<keyword evidence="1" id="KW-0479">Metal-binding</keyword>
<keyword evidence="2 4" id="KW-0863">Zinc-finger</keyword>
<evidence type="ECO:0000313" key="8">
    <source>
        <dbReference type="Proteomes" id="UP000483820"/>
    </source>
</evidence>
<dbReference type="InterPro" id="IPR052667">
    <property type="entry name" value="E3_ubiquitin-ligase_RING"/>
</dbReference>
<proteinExistence type="predicted"/>
<dbReference type="PANTHER" id="PTHR47156:SF10">
    <property type="entry name" value="E3 UBIQUITIN-PROTEIN LIGASE TRIM-21-RELATED"/>
    <property type="match status" value="1"/>
</dbReference>
<dbReference type="AlphaFoldDB" id="A0A6A5H963"/>
<evidence type="ECO:0000256" key="4">
    <source>
        <dbReference type="PROSITE-ProRule" id="PRU00175"/>
    </source>
</evidence>
<dbReference type="SMART" id="SM00184">
    <property type="entry name" value="RING"/>
    <property type="match status" value="1"/>
</dbReference>
<evidence type="ECO:0000313" key="7">
    <source>
        <dbReference type="EMBL" id="KAF1762973.1"/>
    </source>
</evidence>
<dbReference type="Proteomes" id="UP000483820">
    <property type="component" value="Chromosome III"/>
</dbReference>
<dbReference type="Gene3D" id="3.30.40.10">
    <property type="entry name" value="Zinc/RING finger domain, C3HC4 (zinc finger)"/>
    <property type="match status" value="1"/>
</dbReference>
<dbReference type="PROSITE" id="PS50089">
    <property type="entry name" value="ZF_RING_2"/>
    <property type="match status" value="1"/>
</dbReference>
<sequence>MSVIGKVYSFYIGIRFSDSISPLFFLSLIIAFYIGFAAKFDKKYRLGMGEVYDEDEEVSLQSVEVVAKEPEPTAEDTVRKPVEPKEATEPTVPTVVILIPEVSVSEDSDFAEEDSAEEDTIPYCDTCYDDYSDSRNPRILTKCGHTICEECAKGLLRGNAIRCPYCKKITLVNGPANSLPKNFALMDIVEKEMKKYYVE</sequence>
<dbReference type="KEGG" id="crq:GCK72_011238"/>
<dbReference type="EMBL" id="WUAV01000003">
    <property type="protein sequence ID" value="KAF1762973.1"/>
    <property type="molecule type" value="Genomic_DNA"/>
</dbReference>